<dbReference type="SUPFAM" id="SSF51735">
    <property type="entry name" value="NAD(P)-binding Rossmann-fold domains"/>
    <property type="match status" value="1"/>
</dbReference>
<dbReference type="EMBL" id="BAABFB010000030">
    <property type="protein sequence ID" value="GAA4477770.1"/>
    <property type="molecule type" value="Genomic_DNA"/>
</dbReference>
<name>A0ABP8NY86_9NOCA</name>
<accession>A0ABP8NY86</accession>
<gene>
    <name evidence="4" type="ORF">GCM10023094_20580</name>
</gene>
<dbReference type="RefSeq" id="WP_345344368.1">
    <property type="nucleotide sequence ID" value="NZ_BAABFB010000030.1"/>
</dbReference>
<protein>
    <submittedName>
        <fullName evidence="4">SDR family oxidoreductase</fullName>
    </submittedName>
</protein>
<dbReference type="InterPro" id="IPR036291">
    <property type="entry name" value="NAD(P)-bd_dom_sf"/>
</dbReference>
<evidence type="ECO:0000313" key="4">
    <source>
        <dbReference type="EMBL" id="GAA4477770.1"/>
    </source>
</evidence>
<comment type="similarity">
    <text evidence="1">Belongs to the short-chain dehydrogenases/reductases (SDR) family.</text>
</comment>
<dbReference type="CDD" id="cd05233">
    <property type="entry name" value="SDR_c"/>
    <property type="match status" value="1"/>
</dbReference>
<sequence length="272" mass="28458">MSHSPAFTPGALLPGRRAIITGGAAGIGAAVARAFAAHGADVLVVDVDTADPLDVTSTAGGSITLVDHDIRDPDIPAALLDHRPDILVNNVGHYLRPPHPFAENDKDLWTDLHEINFGHVLRVTHALLPGMTERGRGGAIVNLTTVEAHRAIPGHSVYSAYKAALMQFTRSLAAEVGPSGIRVNAVAPDLIETPQVPYADIVPADDVPLWPTWSPLGGPGRPEDVAGAALFLASDLSRFVTGGTIHVDGGTHCSGGWVPRASGGWTNRPRNP</sequence>
<dbReference type="InterPro" id="IPR002347">
    <property type="entry name" value="SDR_fam"/>
</dbReference>
<reference evidence="5" key="1">
    <citation type="journal article" date="2019" name="Int. J. Syst. Evol. Microbiol.">
        <title>The Global Catalogue of Microorganisms (GCM) 10K type strain sequencing project: providing services to taxonomists for standard genome sequencing and annotation.</title>
        <authorList>
            <consortium name="The Broad Institute Genomics Platform"/>
            <consortium name="The Broad Institute Genome Sequencing Center for Infectious Disease"/>
            <person name="Wu L."/>
            <person name="Ma J."/>
        </authorList>
    </citation>
    <scope>NUCLEOTIDE SEQUENCE [LARGE SCALE GENOMIC DNA]</scope>
    <source>
        <strain evidence="5">JCM 32206</strain>
    </source>
</reference>
<keyword evidence="5" id="KW-1185">Reference proteome</keyword>
<dbReference type="PRINTS" id="PR00080">
    <property type="entry name" value="SDRFAMILY"/>
</dbReference>
<evidence type="ECO:0000313" key="5">
    <source>
        <dbReference type="Proteomes" id="UP001501183"/>
    </source>
</evidence>
<dbReference type="Proteomes" id="UP001501183">
    <property type="component" value="Unassembled WGS sequence"/>
</dbReference>
<organism evidence="4 5">
    <name type="scientific">Rhodococcus olei</name>
    <dbReference type="NCBI Taxonomy" id="2161675"/>
    <lineage>
        <taxon>Bacteria</taxon>
        <taxon>Bacillati</taxon>
        <taxon>Actinomycetota</taxon>
        <taxon>Actinomycetes</taxon>
        <taxon>Mycobacteriales</taxon>
        <taxon>Nocardiaceae</taxon>
        <taxon>Rhodococcus</taxon>
    </lineage>
</organism>
<dbReference type="InterPro" id="IPR051122">
    <property type="entry name" value="SDR_DHRS6-like"/>
</dbReference>
<keyword evidence="2" id="KW-0560">Oxidoreductase</keyword>
<dbReference type="Pfam" id="PF13561">
    <property type="entry name" value="adh_short_C2"/>
    <property type="match status" value="1"/>
</dbReference>
<dbReference type="PANTHER" id="PTHR43477">
    <property type="entry name" value="DIHYDROANTICAPSIN 7-DEHYDROGENASE"/>
    <property type="match status" value="1"/>
</dbReference>
<evidence type="ECO:0000256" key="1">
    <source>
        <dbReference type="ARBA" id="ARBA00006484"/>
    </source>
</evidence>
<comment type="caution">
    <text evidence="4">The sequence shown here is derived from an EMBL/GenBank/DDBJ whole genome shotgun (WGS) entry which is preliminary data.</text>
</comment>
<proteinExistence type="inferred from homology"/>
<feature type="region of interest" description="Disordered" evidence="3">
    <location>
        <begin position="251"/>
        <end position="272"/>
    </location>
</feature>
<evidence type="ECO:0000256" key="3">
    <source>
        <dbReference type="SAM" id="MobiDB-lite"/>
    </source>
</evidence>
<dbReference type="Gene3D" id="3.40.50.720">
    <property type="entry name" value="NAD(P)-binding Rossmann-like Domain"/>
    <property type="match status" value="1"/>
</dbReference>
<dbReference type="PRINTS" id="PR00081">
    <property type="entry name" value="GDHRDH"/>
</dbReference>
<evidence type="ECO:0000256" key="2">
    <source>
        <dbReference type="ARBA" id="ARBA00023002"/>
    </source>
</evidence>
<dbReference type="PANTHER" id="PTHR43477:SF1">
    <property type="entry name" value="DIHYDROANTICAPSIN 7-DEHYDROGENASE"/>
    <property type="match status" value="1"/>
</dbReference>